<protein>
    <recommendedName>
        <fullName evidence="3">Serine aminopeptidase S33 domain-containing protein</fullName>
    </recommendedName>
</protein>
<organism evidence="1 2">
    <name type="scientific">Skeletonema marinoi</name>
    <dbReference type="NCBI Taxonomy" id="267567"/>
    <lineage>
        <taxon>Eukaryota</taxon>
        <taxon>Sar</taxon>
        <taxon>Stramenopiles</taxon>
        <taxon>Ochrophyta</taxon>
        <taxon>Bacillariophyta</taxon>
        <taxon>Coscinodiscophyceae</taxon>
        <taxon>Thalassiosirophycidae</taxon>
        <taxon>Thalassiosirales</taxon>
        <taxon>Skeletonemataceae</taxon>
        <taxon>Skeletonema</taxon>
        <taxon>Skeletonema marinoi-dohrnii complex</taxon>
    </lineage>
</organism>
<evidence type="ECO:0000313" key="1">
    <source>
        <dbReference type="EMBL" id="KAK1738899.1"/>
    </source>
</evidence>
<dbReference type="GO" id="GO:0006788">
    <property type="term" value="P:heme oxidation"/>
    <property type="evidence" value="ECO:0007669"/>
    <property type="project" value="InterPro"/>
</dbReference>
<dbReference type="Gene3D" id="3.40.50.1820">
    <property type="entry name" value="alpha/beta hydrolase"/>
    <property type="match status" value="1"/>
</dbReference>
<gene>
    <name evidence="1" type="ORF">QTG54_010215</name>
</gene>
<keyword evidence="2" id="KW-1185">Reference proteome</keyword>
<proteinExistence type="predicted"/>
<dbReference type="PANTHER" id="PTHR43265">
    <property type="entry name" value="ESTERASE ESTD"/>
    <property type="match status" value="1"/>
</dbReference>
<sequence length="624" mass="68890">MNVKEVSFPSADGTLQMYGDLSLPEQQEQSSDELLPAIVIVNGSGPIDRNGDIPQMKLKLNTSNQFAKHMAEERPKDRAIAVLSYDKRGVGKSKKKGDKNLFYRTGMLDIVLDAVEAVRYVFAHPRIDKSKIVLMGHSEGAIIMPIICREVKKAGLTDIFGCIFYAGFGETLGKALELQRETILADVQMEKGVKGFILRSAVTEDKLVKQYESLMKKVHAEGDPDFISMQCGLVKQPAKWWREHMAYDVEGALKEYITCHCLAITGQKDVQVHNEACSPDKAAALVPLAASVESHRPINLTHSLRSSDGREGLLNIKSNFVRMGKLPLDAELLSITDDCSTYHPINTMSGNEDEQTDRVRNQGKADGLFRACMDEIRSSHTTGQALRTATLAAGLLSDRCCYAELLGQFYVATAALEKRMDELIKNSDDNKPLLVAKVKKLGYSFTSGYENDLQALLGQEWKSIIKSWTTEPAKQYVQRLEAANDVECVAAAFILHGPLVIGGGAMLKPRVERAFGASATNVFEDVTGTAKGGRSSRRREFIYLYDSLLENDSVAKDQFAAIVEKCGEFMKLNNQMMIAVRQMPWWRKYVAASAAAIVSAVVWRFIATSAESSTMTNTSPNVTA</sequence>
<dbReference type="AlphaFoldDB" id="A0AAD9DAG6"/>
<dbReference type="SUPFAM" id="SSF48613">
    <property type="entry name" value="Heme oxygenase-like"/>
    <property type="match status" value="1"/>
</dbReference>
<dbReference type="InterPro" id="IPR016053">
    <property type="entry name" value="Haem_Oase-like"/>
</dbReference>
<dbReference type="InterPro" id="IPR053145">
    <property type="entry name" value="AB_hydrolase_Est10"/>
</dbReference>
<comment type="caution">
    <text evidence="1">The sequence shown here is derived from an EMBL/GenBank/DDBJ whole genome shotgun (WGS) entry which is preliminary data.</text>
</comment>
<name>A0AAD9DAG6_9STRA</name>
<dbReference type="EMBL" id="JATAAI010000019">
    <property type="protein sequence ID" value="KAK1738899.1"/>
    <property type="molecule type" value="Genomic_DNA"/>
</dbReference>
<dbReference type="Gene3D" id="1.20.910.10">
    <property type="entry name" value="Heme oxygenase-like"/>
    <property type="match status" value="1"/>
</dbReference>
<evidence type="ECO:0000313" key="2">
    <source>
        <dbReference type="Proteomes" id="UP001224775"/>
    </source>
</evidence>
<dbReference type="InterPro" id="IPR029058">
    <property type="entry name" value="AB_hydrolase_fold"/>
</dbReference>
<dbReference type="Proteomes" id="UP001224775">
    <property type="component" value="Unassembled WGS sequence"/>
</dbReference>
<dbReference type="SUPFAM" id="SSF53474">
    <property type="entry name" value="alpha/beta-Hydrolases"/>
    <property type="match status" value="1"/>
</dbReference>
<accession>A0AAD9DAG6</accession>
<dbReference type="GO" id="GO:0052689">
    <property type="term" value="F:carboxylic ester hydrolase activity"/>
    <property type="evidence" value="ECO:0007669"/>
    <property type="project" value="TreeGrafter"/>
</dbReference>
<dbReference type="GO" id="GO:0004392">
    <property type="term" value="F:heme oxygenase (decyclizing) activity"/>
    <property type="evidence" value="ECO:0007669"/>
    <property type="project" value="InterPro"/>
</dbReference>
<reference evidence="1" key="1">
    <citation type="submission" date="2023-06" db="EMBL/GenBank/DDBJ databases">
        <title>Survivors Of The Sea: Transcriptome response of Skeletonema marinoi to long-term dormancy.</title>
        <authorList>
            <person name="Pinder M.I.M."/>
            <person name="Kourtchenko O."/>
            <person name="Robertson E.K."/>
            <person name="Larsson T."/>
            <person name="Maumus F."/>
            <person name="Osuna-Cruz C.M."/>
            <person name="Vancaester E."/>
            <person name="Stenow R."/>
            <person name="Vandepoele K."/>
            <person name="Ploug H."/>
            <person name="Bruchert V."/>
            <person name="Godhe A."/>
            <person name="Topel M."/>
        </authorList>
    </citation>
    <scope>NUCLEOTIDE SEQUENCE</scope>
    <source>
        <strain evidence="1">R05AC</strain>
    </source>
</reference>
<dbReference type="InterPro" id="IPR016084">
    <property type="entry name" value="Haem_Oase-like_multi-hlx"/>
</dbReference>
<dbReference type="PANTHER" id="PTHR43265:SF1">
    <property type="entry name" value="ESTERASE ESTD"/>
    <property type="match status" value="1"/>
</dbReference>
<evidence type="ECO:0008006" key="3">
    <source>
        <dbReference type="Google" id="ProtNLM"/>
    </source>
</evidence>
<dbReference type="Pfam" id="PF01126">
    <property type="entry name" value="Heme_oxygenase"/>
    <property type="match status" value="1"/>
</dbReference>